<accession>A0A934KJU2</accession>
<feature type="domain" description="AB hydrolase-1" evidence="2">
    <location>
        <begin position="22"/>
        <end position="260"/>
    </location>
</feature>
<dbReference type="PANTHER" id="PTHR43329">
    <property type="entry name" value="EPOXIDE HYDROLASE"/>
    <property type="match status" value="1"/>
</dbReference>
<gene>
    <name evidence="3" type="ORF">JF888_12985</name>
</gene>
<dbReference type="InterPro" id="IPR000073">
    <property type="entry name" value="AB_hydrolase_1"/>
</dbReference>
<dbReference type="InterPro" id="IPR029058">
    <property type="entry name" value="AB_hydrolase_fold"/>
</dbReference>
<dbReference type="InterPro" id="IPR000639">
    <property type="entry name" value="Epox_hydrolase-like"/>
</dbReference>
<sequence>MKRIETADGISLAVRDEGDGAPVVLLHGFPDSSYVWRKQIPALGAAGLRLIVPDLRGFGGSDMPPEVEFYRITTIATDVVSILDSLEIERAHVVGHDWGAGLAWVVAGLHPGRVDRLVTMSVGHPNTQRDPPLEQRERSWYMLWFQFEGIAEALLPRDDWKLLREWTRGHGDISRYVADLARPGALRAGLNWYRANVPPTREVGPRREFPKIAAPTMGLWSSGDDYLLEGQVVGSGQHVTEVFRYERIEDASHWLQLDAPERVNELLLDFLC</sequence>
<evidence type="ECO:0000256" key="1">
    <source>
        <dbReference type="ARBA" id="ARBA00022801"/>
    </source>
</evidence>
<evidence type="ECO:0000313" key="4">
    <source>
        <dbReference type="Proteomes" id="UP000620075"/>
    </source>
</evidence>
<dbReference type="Proteomes" id="UP000620075">
    <property type="component" value="Unassembled WGS sequence"/>
</dbReference>
<dbReference type="Pfam" id="PF00561">
    <property type="entry name" value="Abhydrolase_1"/>
    <property type="match status" value="1"/>
</dbReference>
<keyword evidence="1 3" id="KW-0378">Hydrolase</keyword>
<dbReference type="SUPFAM" id="SSF53474">
    <property type="entry name" value="alpha/beta-Hydrolases"/>
    <property type="match status" value="1"/>
</dbReference>
<dbReference type="PRINTS" id="PR00111">
    <property type="entry name" value="ABHYDROLASE"/>
</dbReference>
<dbReference type="AlphaFoldDB" id="A0A934KJU2"/>
<comment type="caution">
    <text evidence="3">The sequence shown here is derived from an EMBL/GenBank/DDBJ whole genome shotgun (WGS) entry which is preliminary data.</text>
</comment>
<dbReference type="GO" id="GO:0016787">
    <property type="term" value="F:hydrolase activity"/>
    <property type="evidence" value="ECO:0007669"/>
    <property type="project" value="UniProtKB-KW"/>
</dbReference>
<evidence type="ECO:0000313" key="3">
    <source>
        <dbReference type="EMBL" id="MBJ7604088.1"/>
    </source>
</evidence>
<dbReference type="EMBL" id="JAEKNQ010000051">
    <property type="protein sequence ID" value="MBJ7604088.1"/>
    <property type="molecule type" value="Genomic_DNA"/>
</dbReference>
<dbReference type="RefSeq" id="WP_338181135.1">
    <property type="nucleotide sequence ID" value="NZ_JAEKNQ010000051.1"/>
</dbReference>
<protein>
    <submittedName>
        <fullName evidence="3">Alpha/beta hydrolase</fullName>
    </submittedName>
</protein>
<organism evidence="3 4">
    <name type="scientific">Candidatus Dormiibacter inghamiae</name>
    <dbReference type="NCBI Taxonomy" id="3127013"/>
    <lineage>
        <taxon>Bacteria</taxon>
        <taxon>Bacillati</taxon>
        <taxon>Candidatus Dormiibacterota</taxon>
        <taxon>Candidatus Dormibacteria</taxon>
        <taxon>Candidatus Dormibacterales</taxon>
        <taxon>Candidatus Dormibacteraceae</taxon>
        <taxon>Candidatus Dormiibacter</taxon>
    </lineage>
</organism>
<dbReference type="Gene3D" id="3.40.50.1820">
    <property type="entry name" value="alpha/beta hydrolase"/>
    <property type="match status" value="1"/>
</dbReference>
<evidence type="ECO:0000259" key="2">
    <source>
        <dbReference type="Pfam" id="PF00561"/>
    </source>
</evidence>
<proteinExistence type="predicted"/>
<dbReference type="PRINTS" id="PR00412">
    <property type="entry name" value="EPOXHYDRLASE"/>
</dbReference>
<reference evidence="3 4" key="1">
    <citation type="submission" date="2020-10" db="EMBL/GenBank/DDBJ databases">
        <title>Ca. Dormibacterota MAGs.</title>
        <authorList>
            <person name="Montgomery K."/>
        </authorList>
    </citation>
    <scope>NUCLEOTIDE SEQUENCE [LARGE SCALE GENOMIC DNA]</scope>
    <source>
        <strain evidence="3">SC8811_S16_3</strain>
    </source>
</reference>
<name>A0A934KJU2_9BACT</name>